<dbReference type="Proteomes" id="UP000002281">
    <property type="component" value="Chromosome 29"/>
</dbReference>
<evidence type="ECO:0000256" key="5">
    <source>
        <dbReference type="ARBA" id="ARBA00022692"/>
    </source>
</evidence>
<organism evidence="14 15">
    <name type="scientific">Equus caballus</name>
    <name type="common">Horse</name>
    <dbReference type="NCBI Taxonomy" id="9796"/>
    <lineage>
        <taxon>Eukaryota</taxon>
        <taxon>Metazoa</taxon>
        <taxon>Chordata</taxon>
        <taxon>Craniata</taxon>
        <taxon>Vertebrata</taxon>
        <taxon>Euteleostomi</taxon>
        <taxon>Mammalia</taxon>
        <taxon>Eutheria</taxon>
        <taxon>Laurasiatheria</taxon>
        <taxon>Perissodactyla</taxon>
        <taxon>Equidae</taxon>
        <taxon>Equus</taxon>
    </lineage>
</organism>
<keyword evidence="6" id="KW-0735">Signal-anchor</keyword>
<dbReference type="GO" id="GO:0000139">
    <property type="term" value="C:Golgi membrane"/>
    <property type="evidence" value="ECO:0007669"/>
    <property type="project" value="UniProtKB-SubCell"/>
</dbReference>
<dbReference type="FunCoup" id="F6TPS1">
    <property type="interactions" value="5"/>
</dbReference>
<comment type="similarity">
    <text evidence="2">Belongs to the glycosyltransferase 29 family.</text>
</comment>
<feature type="compositionally biased region" description="Gly residues" evidence="12">
    <location>
        <begin position="125"/>
        <end position="135"/>
    </location>
</feature>
<evidence type="ECO:0000313" key="16">
    <source>
        <dbReference type="VGNC" id="VGNC:23643"/>
    </source>
</evidence>
<dbReference type="Ensembl" id="ENSECAT00000002624.3">
    <property type="protein sequence ID" value="ENSECAP00000001872.3"/>
    <property type="gene ID" value="ENSECAG00000002674.3"/>
</dbReference>
<protein>
    <submittedName>
        <fullName evidence="14">ST8 alpha-N-acetyl-neuraminide alpha-2,8-sialyltransferase 6</fullName>
    </submittedName>
</protein>
<proteinExistence type="inferred from homology"/>
<dbReference type="GeneTree" id="ENSGT01030000234535"/>
<dbReference type="InterPro" id="IPR050943">
    <property type="entry name" value="Glycosyltr_29_Sialyltrsf"/>
</dbReference>
<comment type="subcellular location">
    <subcellularLocation>
        <location evidence="1">Golgi apparatus membrane</location>
        <topology evidence="1">Single-pass type II membrane protein</topology>
    </subcellularLocation>
</comment>
<evidence type="ECO:0000313" key="15">
    <source>
        <dbReference type="Proteomes" id="UP000002281"/>
    </source>
</evidence>
<dbReference type="CDD" id="cd23991">
    <property type="entry name" value="GT29_ST8SIA6"/>
    <property type="match status" value="1"/>
</dbReference>
<gene>
    <name evidence="14 16" type="primary">ST8SIA6</name>
</gene>
<keyword evidence="5 13" id="KW-0812">Transmembrane</keyword>
<feature type="compositionally biased region" description="Basic and acidic residues" evidence="12">
    <location>
        <begin position="96"/>
        <end position="107"/>
    </location>
</feature>
<evidence type="ECO:0000256" key="8">
    <source>
        <dbReference type="ARBA" id="ARBA00023034"/>
    </source>
</evidence>
<evidence type="ECO:0000256" key="4">
    <source>
        <dbReference type="ARBA" id="ARBA00022679"/>
    </source>
</evidence>
<keyword evidence="7 13" id="KW-1133">Transmembrane helix</keyword>
<reference evidence="14 15" key="1">
    <citation type="journal article" date="2009" name="Science">
        <title>Genome sequence, comparative analysis, and population genetics of the domestic horse.</title>
        <authorList>
            <consortium name="Broad Institute Genome Sequencing Platform"/>
            <consortium name="Broad Institute Whole Genome Assembly Team"/>
            <person name="Wade C.M."/>
            <person name="Giulotto E."/>
            <person name="Sigurdsson S."/>
            <person name="Zoli M."/>
            <person name="Gnerre S."/>
            <person name="Imsland F."/>
            <person name="Lear T.L."/>
            <person name="Adelson D.L."/>
            <person name="Bailey E."/>
            <person name="Bellone R.R."/>
            <person name="Bloecker H."/>
            <person name="Distl O."/>
            <person name="Edgar R.C."/>
            <person name="Garber M."/>
            <person name="Leeb T."/>
            <person name="Mauceli E."/>
            <person name="MacLeod J.N."/>
            <person name="Penedo M.C.T."/>
            <person name="Raison J.M."/>
            <person name="Sharpe T."/>
            <person name="Vogel J."/>
            <person name="Andersson L."/>
            <person name="Antczak D.F."/>
            <person name="Biagi T."/>
            <person name="Binns M.M."/>
            <person name="Chowdhary B.P."/>
            <person name="Coleman S.J."/>
            <person name="Della Valle G."/>
            <person name="Fryc S."/>
            <person name="Guerin G."/>
            <person name="Hasegawa T."/>
            <person name="Hill E.W."/>
            <person name="Jurka J."/>
            <person name="Kiialainen A."/>
            <person name="Lindgren G."/>
            <person name="Liu J."/>
            <person name="Magnani E."/>
            <person name="Mickelson J.R."/>
            <person name="Murray J."/>
            <person name="Nergadze S.G."/>
            <person name="Onofrio R."/>
            <person name="Pedroni S."/>
            <person name="Piras M.F."/>
            <person name="Raudsepp T."/>
            <person name="Rocchi M."/>
            <person name="Roeed K.H."/>
            <person name="Ryder O.A."/>
            <person name="Searle S."/>
            <person name="Skow L."/>
            <person name="Swinburne J.E."/>
            <person name="Syvaenen A.C."/>
            <person name="Tozaki T."/>
            <person name="Valberg S.J."/>
            <person name="Vaudin M."/>
            <person name="White J.R."/>
            <person name="Zody M.C."/>
            <person name="Lander E.S."/>
            <person name="Lindblad-Toh K."/>
        </authorList>
    </citation>
    <scope>NUCLEOTIDE SEQUENCE [LARGE SCALE GENOMIC DNA]</scope>
    <source>
        <strain evidence="14 15">Thoroughbred</strain>
    </source>
</reference>
<keyword evidence="15" id="KW-1185">Reference proteome</keyword>
<dbReference type="PaxDb" id="9796-ENSECAP00000001872"/>
<accession>F6TPS1</accession>
<keyword evidence="3" id="KW-0328">Glycosyltransferase</keyword>
<dbReference type="GO" id="GO:0009311">
    <property type="term" value="P:oligosaccharide metabolic process"/>
    <property type="evidence" value="ECO:0000318"/>
    <property type="project" value="GO_Central"/>
</dbReference>
<reference evidence="14" key="3">
    <citation type="submission" date="2025-09" db="UniProtKB">
        <authorList>
            <consortium name="Ensembl"/>
        </authorList>
    </citation>
    <scope>IDENTIFICATION</scope>
    <source>
        <strain evidence="14">Thoroughbred</strain>
    </source>
</reference>
<evidence type="ECO:0000256" key="7">
    <source>
        <dbReference type="ARBA" id="ARBA00022989"/>
    </source>
</evidence>
<evidence type="ECO:0000256" key="12">
    <source>
        <dbReference type="SAM" id="MobiDB-lite"/>
    </source>
</evidence>
<dbReference type="AlphaFoldDB" id="F6TPS1"/>
<dbReference type="Gene3D" id="3.90.1480.20">
    <property type="entry name" value="Glycosyl transferase family 29"/>
    <property type="match status" value="1"/>
</dbReference>
<keyword evidence="11" id="KW-0325">Glycoprotein</keyword>
<keyword evidence="4" id="KW-0808">Transferase</keyword>
<keyword evidence="10" id="KW-1015">Disulfide bond</keyword>
<evidence type="ECO:0000256" key="11">
    <source>
        <dbReference type="ARBA" id="ARBA00023180"/>
    </source>
</evidence>
<dbReference type="VGNC" id="VGNC:23643">
    <property type="gene designation" value="ST8SIA6"/>
</dbReference>
<feature type="region of interest" description="Disordered" evidence="12">
    <location>
        <begin position="92"/>
        <end position="172"/>
    </location>
</feature>
<sequence>METQADVYMRLPGLHKNKSEPGEVTAVRYCDPPNNDRVPSSLSAIQQSDSTLSKVFEVGPFISPFRPSTSSLSTAGTQTVVCLRGLRGLRGGARGHSAEGESAEKLEPNQLRVELPSPNLQVTPRGGGGDSGGGDQSPQQLGAPPAGQEASSADRQRSPGAKLSGPGLGGRRGEPARRFCLCPARCRLGWGPRRVRAARRALSSPLPAAGEHWRCAWLRRRRPCLWLRMRPGGALLALLGSLLLLLLLRLLWCSTDAPARSRLLAEESREATHGTPAALRTLRSPATPLPRARNSTYLNKKSLKLTERCKNLQDGFETLSNKTKKGYSEDDYLRIVTNIQSCPWKRQVEEYENFRAKLASCCDAVQNFIVSQNNTPVGTNMSYEVESKKEILIRERIFNMFPVSQPFTETPYNQCAVVGNGGILNESLCGTEIDESDFVFRCNLPPTTGNVSKDVGSKTNLVTVNPSIIKLKYGNLKEKKAVFLEDIATYGDAFLLLPAFSFRANTGASFKVYDTLKEFKARQKVIFFHPKYLKNLALFWRTKGVTEYRLSSGLMITSVAVELCENVKLYGFWPFSKTVEDTPVSHHYYDNNLPKRGFHEMPKEYRQILQLHVKGILKLQFSKCEIA</sequence>
<keyword evidence="9 13" id="KW-0472">Membrane</keyword>
<dbReference type="STRING" id="9796.ENSECAP00000001872"/>
<dbReference type="InterPro" id="IPR038578">
    <property type="entry name" value="GT29-like_sf"/>
</dbReference>
<dbReference type="InParanoid" id="F6TPS1"/>
<evidence type="ECO:0000256" key="6">
    <source>
        <dbReference type="ARBA" id="ARBA00022968"/>
    </source>
</evidence>
<evidence type="ECO:0000256" key="9">
    <source>
        <dbReference type="ARBA" id="ARBA00023136"/>
    </source>
</evidence>
<evidence type="ECO:0000256" key="10">
    <source>
        <dbReference type="ARBA" id="ARBA00023157"/>
    </source>
</evidence>
<feature type="transmembrane region" description="Helical" evidence="13">
    <location>
        <begin position="229"/>
        <end position="252"/>
    </location>
</feature>
<dbReference type="PANTHER" id="PTHR11987">
    <property type="entry name" value="ALPHA-2,8-SIALYLTRANSFERASE"/>
    <property type="match status" value="1"/>
</dbReference>
<evidence type="ECO:0000313" key="14">
    <source>
        <dbReference type="Ensembl" id="ENSECAP00000001872.3"/>
    </source>
</evidence>
<keyword evidence="8" id="KW-0333">Golgi apparatus</keyword>
<dbReference type="HOGENOM" id="CLU_048583_1_1_1"/>
<evidence type="ECO:0000256" key="3">
    <source>
        <dbReference type="ARBA" id="ARBA00022676"/>
    </source>
</evidence>
<evidence type="ECO:0000256" key="13">
    <source>
        <dbReference type="SAM" id="Phobius"/>
    </source>
</evidence>
<dbReference type="GO" id="GO:0006491">
    <property type="term" value="P:N-glycan processing"/>
    <property type="evidence" value="ECO:0000318"/>
    <property type="project" value="GO_Central"/>
</dbReference>
<dbReference type="Pfam" id="PF00777">
    <property type="entry name" value="Glyco_transf_29"/>
    <property type="match status" value="1"/>
</dbReference>
<name>F6TPS1_HORSE</name>
<dbReference type="InterPro" id="IPR001675">
    <property type="entry name" value="Glyco_trans_29"/>
</dbReference>
<dbReference type="FunFam" id="3.90.1480.20:FF:000001">
    <property type="entry name" value="ST8 alpha-N-acetyl-neuraminide alpha-2,8-sialyltransferase 2"/>
    <property type="match status" value="1"/>
</dbReference>
<dbReference type="Bgee" id="ENSECAG00000002674">
    <property type="expression patterns" value="Expressed in brainstem and 2 other cell types or tissues"/>
</dbReference>
<evidence type="ECO:0000256" key="1">
    <source>
        <dbReference type="ARBA" id="ARBA00004323"/>
    </source>
</evidence>
<dbReference type="PANTHER" id="PTHR11987:SF29">
    <property type="entry name" value="ALPHA-2,8-SIALYLTRANSFERASE 8F"/>
    <property type="match status" value="1"/>
</dbReference>
<reference evidence="14" key="2">
    <citation type="submission" date="2025-08" db="UniProtKB">
        <authorList>
            <consortium name="Ensembl"/>
        </authorList>
    </citation>
    <scope>IDENTIFICATION</scope>
    <source>
        <strain evidence="14">Thoroughbred</strain>
    </source>
</reference>
<dbReference type="GO" id="GO:0003828">
    <property type="term" value="F:alpha-N-acetylneuraminate alpha-2,8-sialyltransferase activity"/>
    <property type="evidence" value="ECO:0000318"/>
    <property type="project" value="GO_Central"/>
</dbReference>
<evidence type="ECO:0000256" key="2">
    <source>
        <dbReference type="ARBA" id="ARBA00006003"/>
    </source>
</evidence>